<organism evidence="24">
    <name type="scientific">Apis mellifera</name>
    <name type="common">Honeybee</name>
    <dbReference type="NCBI Taxonomy" id="7460"/>
    <lineage>
        <taxon>Eukaryota</taxon>
        <taxon>Metazoa</taxon>
        <taxon>Ecdysozoa</taxon>
        <taxon>Arthropoda</taxon>
        <taxon>Hexapoda</taxon>
        <taxon>Insecta</taxon>
        <taxon>Pterygota</taxon>
        <taxon>Neoptera</taxon>
        <taxon>Endopterygota</taxon>
        <taxon>Hymenoptera</taxon>
        <taxon>Apocrita</taxon>
        <taxon>Aculeata</taxon>
        <taxon>Apoidea</taxon>
        <taxon>Anthophila</taxon>
        <taxon>Apidae</taxon>
        <taxon>Apis</taxon>
    </lineage>
</organism>
<evidence type="ECO:0000256" key="14">
    <source>
        <dbReference type="ARBA" id="ARBA00023157"/>
    </source>
</evidence>
<dbReference type="InterPro" id="IPR042097">
    <property type="entry name" value="Aminopeptidase_N-like_N_sf"/>
</dbReference>
<evidence type="ECO:0000256" key="19">
    <source>
        <dbReference type="PIRSR" id="PIRSR634016-4"/>
    </source>
</evidence>
<reference evidence="24" key="1">
    <citation type="submission" date="2021-01" db="UniProtKB">
        <authorList>
            <consortium name="EnsemblMetazoa"/>
        </authorList>
    </citation>
    <scope>IDENTIFICATION</scope>
    <source>
        <strain evidence="24">DH4</strain>
    </source>
</reference>
<evidence type="ECO:0000256" key="10">
    <source>
        <dbReference type="ARBA" id="ARBA00022801"/>
    </source>
</evidence>
<dbReference type="GO" id="GO:0042277">
    <property type="term" value="F:peptide binding"/>
    <property type="evidence" value="ECO:0007669"/>
    <property type="project" value="TreeGrafter"/>
</dbReference>
<evidence type="ECO:0000256" key="9">
    <source>
        <dbReference type="ARBA" id="ARBA00022729"/>
    </source>
</evidence>
<feature type="binding site" evidence="18">
    <location>
        <position position="177"/>
    </location>
    <ligand>
        <name>Zn(2+)</name>
        <dbReference type="ChEBI" id="CHEBI:29105"/>
        <note>catalytic</note>
    </ligand>
</feature>
<dbReference type="CDD" id="cd09601">
    <property type="entry name" value="M1_APN-Q_like"/>
    <property type="match status" value="1"/>
</dbReference>
<dbReference type="InterPro" id="IPR034016">
    <property type="entry name" value="M1_APN-typ"/>
</dbReference>
<feature type="site" description="Transition state stabilizer" evidence="19">
    <location>
        <position position="260"/>
    </location>
</feature>
<dbReference type="GO" id="GO:0043171">
    <property type="term" value="P:peptide catabolic process"/>
    <property type="evidence" value="ECO:0007669"/>
    <property type="project" value="TreeGrafter"/>
</dbReference>
<dbReference type="GO" id="GO:0005737">
    <property type="term" value="C:cytoplasm"/>
    <property type="evidence" value="ECO:0007669"/>
    <property type="project" value="TreeGrafter"/>
</dbReference>
<evidence type="ECO:0000256" key="7">
    <source>
        <dbReference type="ARBA" id="ARBA00022670"/>
    </source>
</evidence>
<dbReference type="GO" id="GO:0005886">
    <property type="term" value="C:plasma membrane"/>
    <property type="evidence" value="ECO:0007669"/>
    <property type="project" value="UniProtKB-SubCell"/>
</dbReference>
<comment type="catalytic activity">
    <reaction evidence="1">
        <text>Release of an N-terminal amino acid, Xaa-|-Yaa- from a peptide, amide or arylamide. Xaa is preferably Ala, but may be most amino acids including Pro (slow action). When a terminal hydrophobic residue is followed by a prolyl residue, the two may be released as an intact Xaa-Pro dipeptide.</text>
        <dbReference type="EC" id="3.4.11.2"/>
    </reaction>
</comment>
<keyword evidence="13" id="KW-0472">Membrane</keyword>
<evidence type="ECO:0000256" key="5">
    <source>
        <dbReference type="ARBA" id="ARBA00022475"/>
    </source>
</evidence>
<evidence type="ECO:0000256" key="11">
    <source>
        <dbReference type="ARBA" id="ARBA00022833"/>
    </source>
</evidence>
<dbReference type="Pfam" id="PF17900">
    <property type="entry name" value="Peptidase_M1_N"/>
    <property type="match status" value="1"/>
</dbReference>
<gene>
    <name evidence="24" type="primary">551224</name>
    <name evidence="26" type="synonym">LOC551224</name>
</gene>
<evidence type="ECO:0000256" key="3">
    <source>
        <dbReference type="ARBA" id="ARBA00010136"/>
    </source>
</evidence>
<keyword evidence="4 20" id="KW-0031">Aminopeptidase</keyword>
<evidence type="ECO:0000313" key="25">
    <source>
        <dbReference type="Proteomes" id="UP000005203"/>
    </source>
</evidence>
<dbReference type="FunFam" id="1.25.50.20:FF:000001">
    <property type="entry name" value="Aminopeptidase"/>
    <property type="match status" value="1"/>
</dbReference>
<evidence type="ECO:0000256" key="12">
    <source>
        <dbReference type="ARBA" id="ARBA00023049"/>
    </source>
</evidence>
<feature type="active site" description="Proton acceptor" evidence="17">
    <location>
        <position position="174"/>
    </location>
</feature>
<evidence type="ECO:0000256" key="8">
    <source>
        <dbReference type="ARBA" id="ARBA00022723"/>
    </source>
</evidence>
<dbReference type="EnsemblMetazoa" id="XM_006565485">
    <property type="protein sequence ID" value="XP_006565548"/>
    <property type="gene ID" value="LOC551224"/>
</dbReference>
<keyword evidence="6" id="KW-0336">GPI-anchor</keyword>
<dbReference type="InterPro" id="IPR027268">
    <property type="entry name" value="Peptidase_M4/M1_CTD_sf"/>
</dbReference>
<accession>A0A8B6Z1G8</accession>
<dbReference type="FunFam" id="2.60.40.1910:FF:000008">
    <property type="entry name" value="Aminopeptidase"/>
    <property type="match status" value="1"/>
</dbReference>
<dbReference type="Gene3D" id="1.25.50.20">
    <property type="match status" value="1"/>
</dbReference>
<dbReference type="SUPFAM" id="SSF63737">
    <property type="entry name" value="Leukotriene A4 hydrolase N-terminal domain"/>
    <property type="match status" value="1"/>
</dbReference>
<keyword evidence="16" id="KW-0449">Lipoprotein</keyword>
<keyword evidence="8 18" id="KW-0479">Metal-binding</keyword>
<dbReference type="Gene3D" id="1.10.390.10">
    <property type="entry name" value="Neutral Protease Domain 2"/>
    <property type="match status" value="1"/>
</dbReference>
<evidence type="ECO:0000256" key="4">
    <source>
        <dbReference type="ARBA" id="ARBA00022438"/>
    </source>
</evidence>
<evidence type="ECO:0000256" key="2">
    <source>
        <dbReference type="ARBA" id="ARBA00004609"/>
    </source>
</evidence>
<dbReference type="GO" id="GO:0070006">
    <property type="term" value="F:metalloaminopeptidase activity"/>
    <property type="evidence" value="ECO:0007669"/>
    <property type="project" value="TreeGrafter"/>
</dbReference>
<keyword evidence="12 20" id="KW-0482">Metalloprotease</keyword>
<dbReference type="EC" id="3.4.11.-" evidence="20"/>
<evidence type="ECO:0000259" key="21">
    <source>
        <dbReference type="Pfam" id="PF01433"/>
    </source>
</evidence>
<dbReference type="Pfam" id="PF11838">
    <property type="entry name" value="ERAP1_C"/>
    <property type="match status" value="1"/>
</dbReference>
<dbReference type="GO" id="GO:0098552">
    <property type="term" value="C:side of membrane"/>
    <property type="evidence" value="ECO:0007669"/>
    <property type="project" value="UniProtKB-KW"/>
</dbReference>
<dbReference type="SUPFAM" id="SSF55486">
    <property type="entry name" value="Metalloproteases ('zincins'), catalytic domain"/>
    <property type="match status" value="1"/>
</dbReference>
<dbReference type="GO" id="GO:0008270">
    <property type="term" value="F:zinc ion binding"/>
    <property type="evidence" value="ECO:0007669"/>
    <property type="project" value="UniProtKB-UniRule"/>
</dbReference>
<feature type="binding site" evidence="18">
    <location>
        <position position="173"/>
    </location>
    <ligand>
        <name>Zn(2+)</name>
        <dbReference type="ChEBI" id="CHEBI:29105"/>
        <note>catalytic</note>
    </ligand>
</feature>
<reference evidence="26" key="2">
    <citation type="submission" date="2025-04" db="UniProtKB">
        <authorList>
            <consortium name="RefSeq"/>
        </authorList>
    </citation>
    <scope>IDENTIFICATION</scope>
    <source>
        <strain evidence="26">DH4</strain>
        <tissue evidence="26">Whole body</tissue>
    </source>
</reference>
<keyword evidence="11 18" id="KW-0862">Zinc</keyword>
<evidence type="ECO:0000256" key="13">
    <source>
        <dbReference type="ARBA" id="ARBA00023136"/>
    </source>
</evidence>
<feature type="domain" description="ERAP1-like C-terminal" evidence="22">
    <location>
        <begin position="406"/>
        <end position="724"/>
    </location>
</feature>
<evidence type="ECO:0000256" key="20">
    <source>
        <dbReference type="RuleBase" id="RU364040"/>
    </source>
</evidence>
<dbReference type="PANTHER" id="PTHR11533">
    <property type="entry name" value="PROTEASE M1 ZINC METALLOPROTEASE"/>
    <property type="match status" value="1"/>
</dbReference>
<name>A0A7M7GTA3_APIME</name>
<dbReference type="InterPro" id="IPR050344">
    <property type="entry name" value="Peptidase_M1_aminopeptidases"/>
</dbReference>
<dbReference type="InterPro" id="IPR024571">
    <property type="entry name" value="ERAP1-like_C_dom"/>
</dbReference>
<sequence>MAVTQFSPTYARRAFPCMDEPHLKAVFSLTINVHEKTVTSNTRVKNRNSSSEYEFEPTPRMSTYQLGWALHDFVSSEASATNTSKTFRMWTRGSMNDRGTTALNYGKSIYWSLKNWISIEDPIPKMDQLAVPDFNFHAMENWGMIVYRESVVLHEDGMTPTGRWIDGIATMAHEYAHTWFGNLVTPTFWDVAWLKEGFASYFQYFAVSMVQPSWGMMEKFVVDVVQPAMLLDSGNHSRVMNGINVGTPRSIMAVLDFVSYKKGASVIRMLSHLIGESAFQNGLRSYVTNMSYEAATPHDLYENLKNFTRELSKLNDNVTIEDVMESWTNESGYPLVTVTRDYESAILVIVHEKFRWDHHVRSVSKWWIPLSFTTETDANFTHLTPKYLLNPEESLIIVSRIPSDDWIVFNLQQSGYYRVNYDQRNWRMLTDYLNLKNFTRIHRVNRAALVDDAFNLARAGYVNYSIPFNLSKYLVRETDYEPWVAASNNFKFLSKMLSGEPNVLQAFQDYAIHLLRDMYDRLNFTESPNEDITRKLQRELILSTSCSVRYADCLNVSKNLFQNWIVEPGKIIPRDVKSFVYCEGIRNGSKENWYTVMDRWLNADLQIEQELLLQALGCTQKANLIETYLEASISNEKNVRKQQRIMIVNAILDGDVKNVDHVLKFVQSNLTRIIEQRGYDFLDKMITGIGKAMTTTAQTRKLSAFIEEYSKNLGSSLDTAKQALSVALENVKWIKKYVPKIAEYFEII</sequence>
<keyword evidence="25" id="KW-1185">Reference proteome</keyword>
<keyword evidence="14" id="KW-1015">Disulfide bond</keyword>
<evidence type="ECO:0000256" key="17">
    <source>
        <dbReference type="PIRSR" id="PIRSR634016-1"/>
    </source>
</evidence>
<comment type="cofactor">
    <cofactor evidence="18 20">
        <name>Zn(2+)</name>
        <dbReference type="ChEBI" id="CHEBI:29105"/>
    </cofactor>
    <text evidence="18 20">Binds 1 zinc ion per subunit.</text>
</comment>
<dbReference type="GeneID" id="551224"/>
<evidence type="ECO:0000259" key="23">
    <source>
        <dbReference type="Pfam" id="PF17900"/>
    </source>
</evidence>
<keyword evidence="5" id="KW-1003">Cell membrane</keyword>
<evidence type="ECO:0000256" key="15">
    <source>
        <dbReference type="ARBA" id="ARBA00023180"/>
    </source>
</evidence>
<dbReference type="Gene3D" id="2.60.40.1910">
    <property type="match status" value="1"/>
</dbReference>
<proteinExistence type="inferred from homology"/>
<dbReference type="InterPro" id="IPR001930">
    <property type="entry name" value="Peptidase_M1"/>
</dbReference>
<dbReference type="Gene3D" id="2.60.40.1730">
    <property type="entry name" value="tricorn interacting facor f3 domain"/>
    <property type="match status" value="1"/>
</dbReference>
<keyword evidence="10 20" id="KW-0378">Hydrolase</keyword>
<dbReference type="Proteomes" id="UP000005203">
    <property type="component" value="Linkage group LG7"/>
</dbReference>
<dbReference type="AlphaFoldDB" id="A0A7M7GTA3"/>
<keyword evidence="15" id="KW-0325">Glycoprotein</keyword>
<dbReference type="OrthoDB" id="10031169at2759"/>
<dbReference type="InterPro" id="IPR045357">
    <property type="entry name" value="Aminopeptidase_N-like_N"/>
</dbReference>
<dbReference type="RefSeq" id="XP_006565548.1">
    <property type="nucleotide sequence ID" value="XM_006565485.3"/>
</dbReference>
<dbReference type="InterPro" id="IPR014782">
    <property type="entry name" value="Peptidase_M1_dom"/>
</dbReference>
<feature type="domain" description="Peptidase M1 membrane alanine aminopeptidase" evidence="21">
    <location>
        <begin position="104"/>
        <end position="327"/>
    </location>
</feature>
<dbReference type="Pfam" id="PF01433">
    <property type="entry name" value="Peptidase_M1"/>
    <property type="match status" value="1"/>
</dbReference>
<evidence type="ECO:0000259" key="22">
    <source>
        <dbReference type="Pfam" id="PF11838"/>
    </source>
</evidence>
<keyword evidence="9" id="KW-0732">Signal</keyword>
<dbReference type="GO" id="GO:0005615">
    <property type="term" value="C:extracellular space"/>
    <property type="evidence" value="ECO:0007669"/>
    <property type="project" value="TreeGrafter"/>
</dbReference>
<dbReference type="FunFam" id="1.10.390.10:FF:000013">
    <property type="entry name" value="Aminopeptidase N"/>
    <property type="match status" value="1"/>
</dbReference>
<dbReference type="GO" id="GO:0006508">
    <property type="term" value="P:proteolysis"/>
    <property type="evidence" value="ECO:0007669"/>
    <property type="project" value="UniProtKB-KW"/>
</dbReference>
<evidence type="ECO:0000256" key="6">
    <source>
        <dbReference type="ARBA" id="ARBA00022622"/>
    </source>
</evidence>
<dbReference type="PANTHER" id="PTHR11533:SF290">
    <property type="entry name" value="AMINOPEPTIDASE"/>
    <property type="match status" value="1"/>
</dbReference>
<evidence type="ECO:0000313" key="26">
    <source>
        <dbReference type="RefSeq" id="XP_006565548.1"/>
    </source>
</evidence>
<dbReference type="PRINTS" id="PR00756">
    <property type="entry name" value="ALADIPTASE"/>
</dbReference>
<feature type="binding site" evidence="18">
    <location>
        <position position="196"/>
    </location>
    <ligand>
        <name>Zn(2+)</name>
        <dbReference type="ChEBI" id="CHEBI:29105"/>
        <note>catalytic</note>
    </ligand>
</feature>
<comment type="similarity">
    <text evidence="3 20">Belongs to the peptidase M1 family.</text>
</comment>
<accession>A0A7M7GTA3</accession>
<evidence type="ECO:0000313" key="24">
    <source>
        <dbReference type="EnsemblMetazoa" id="XP_006565548"/>
    </source>
</evidence>
<comment type="subcellular location">
    <subcellularLocation>
        <location evidence="2">Cell membrane</location>
        <topology evidence="2">Lipid-anchor</topology>
        <topology evidence="2">GPI-anchor</topology>
    </subcellularLocation>
</comment>
<evidence type="ECO:0000256" key="16">
    <source>
        <dbReference type="ARBA" id="ARBA00023288"/>
    </source>
</evidence>
<feature type="domain" description="Aminopeptidase N-like N-terminal" evidence="23">
    <location>
        <begin position="1"/>
        <end position="64"/>
    </location>
</feature>
<keyword evidence="7 20" id="KW-0645">Protease</keyword>
<evidence type="ECO:0000256" key="1">
    <source>
        <dbReference type="ARBA" id="ARBA00000098"/>
    </source>
</evidence>
<evidence type="ECO:0000256" key="18">
    <source>
        <dbReference type="PIRSR" id="PIRSR634016-3"/>
    </source>
</evidence>
<dbReference type="GO" id="GO:0016285">
    <property type="term" value="F:alanyl aminopeptidase activity"/>
    <property type="evidence" value="ECO:0007669"/>
    <property type="project" value="UniProtKB-EC"/>
</dbReference>
<protein>
    <recommendedName>
        <fullName evidence="20">Aminopeptidase</fullName>
        <ecNumber evidence="20">3.4.11.-</ecNumber>
    </recommendedName>
</protein>